<dbReference type="FunFam" id="1.10.10.60:FF:000089">
    <property type="entry name" value="Caudal type homeobox 4"/>
    <property type="match status" value="1"/>
</dbReference>
<feature type="domain" description="Homeobox" evidence="9">
    <location>
        <begin position="172"/>
        <end position="232"/>
    </location>
</feature>
<dbReference type="PANTHER" id="PTHR24332:SF9">
    <property type="entry name" value="HOMEOTIC PROTEIN CAUDAL"/>
    <property type="match status" value="1"/>
</dbReference>
<sequence>MTLEFLMPQPHHYQQEGNMYRHPNSAAQAYSSYNYSQTPTTHYPSEYPAASASYQGSGALDVQQQQQQPAPTTNSSSWASTGFPTAGLPGVDWGSASQDPFGANVFPGQTPAGPVSGSPYNTDDLDYYQGFGQSVAVNSVSQALHRPAIRSPYHDWMRSSSYRVNPQTGKTRTKDKYRVVYSDHQRLELEKEFIYSRYITIRRKAELAVSLGLSERQVKIWFQNRRAKERKQNKKRAALGGETSSDQTRLDATPDGTVEADGGGQGHDIKEETAVKEEILDDVAASRRELGELRAPVSSTAEVLEMTVAQPRLHGTPPGLTLPDEVPQMQLSAACQLQTARTIATVASTLRPHCII</sequence>
<evidence type="ECO:0000313" key="10">
    <source>
        <dbReference type="Proteomes" id="UP000694845"/>
    </source>
</evidence>
<dbReference type="RefSeq" id="XP_022108013.1">
    <property type="nucleotide sequence ID" value="XM_022252321.1"/>
</dbReference>
<dbReference type="CDD" id="cd00086">
    <property type="entry name" value="homeodomain"/>
    <property type="match status" value="1"/>
</dbReference>
<dbReference type="OMA" id="WMRSTSY"/>
<dbReference type="PRINTS" id="PR00024">
    <property type="entry name" value="HOMEOBOX"/>
</dbReference>
<keyword evidence="3 6" id="KW-0238">DNA-binding</keyword>
<dbReference type="SMART" id="SM00389">
    <property type="entry name" value="HOX"/>
    <property type="match status" value="1"/>
</dbReference>
<gene>
    <name evidence="11" type="primary">LOC110988619</name>
</gene>
<dbReference type="Gene3D" id="1.10.10.60">
    <property type="entry name" value="Homeodomain-like"/>
    <property type="match status" value="1"/>
</dbReference>
<dbReference type="InterPro" id="IPR020479">
    <property type="entry name" value="HD_metazoa"/>
</dbReference>
<feature type="DNA-binding region" description="Homeobox" evidence="6">
    <location>
        <begin position="174"/>
        <end position="233"/>
    </location>
</feature>
<keyword evidence="10" id="KW-1185">Reference proteome</keyword>
<dbReference type="PRINTS" id="PR00031">
    <property type="entry name" value="HTHREPRESSR"/>
</dbReference>
<feature type="region of interest" description="Disordered" evidence="8">
    <location>
        <begin position="231"/>
        <end position="272"/>
    </location>
</feature>
<dbReference type="InterPro" id="IPR000047">
    <property type="entry name" value="HTH_motif"/>
</dbReference>
<evidence type="ECO:0000256" key="6">
    <source>
        <dbReference type="PROSITE-ProRule" id="PRU00108"/>
    </source>
</evidence>
<dbReference type="SUPFAM" id="SSF46689">
    <property type="entry name" value="Homeodomain-like"/>
    <property type="match status" value="1"/>
</dbReference>
<protein>
    <submittedName>
        <fullName evidence="11">Homeobox protein CDX-1-like</fullName>
    </submittedName>
</protein>
<proteinExistence type="inferred from homology"/>
<dbReference type="AlphaFoldDB" id="A0A8B7ZR12"/>
<reference evidence="11" key="1">
    <citation type="submission" date="2025-08" db="UniProtKB">
        <authorList>
            <consortium name="RefSeq"/>
        </authorList>
    </citation>
    <scope>IDENTIFICATION</scope>
</reference>
<feature type="compositionally biased region" description="Polar residues" evidence="8">
    <location>
        <begin position="69"/>
        <end position="81"/>
    </location>
</feature>
<evidence type="ECO:0000256" key="7">
    <source>
        <dbReference type="RuleBase" id="RU000682"/>
    </source>
</evidence>
<evidence type="ECO:0000256" key="1">
    <source>
        <dbReference type="ARBA" id="ARBA00004123"/>
    </source>
</evidence>
<evidence type="ECO:0000256" key="5">
    <source>
        <dbReference type="ARBA" id="ARBA00023242"/>
    </source>
</evidence>
<evidence type="ECO:0000313" key="11">
    <source>
        <dbReference type="RefSeq" id="XP_022108013.1"/>
    </source>
</evidence>
<dbReference type="OrthoDB" id="6159439at2759"/>
<dbReference type="GO" id="GO:0000977">
    <property type="term" value="F:RNA polymerase II transcription regulatory region sequence-specific DNA binding"/>
    <property type="evidence" value="ECO:0007669"/>
    <property type="project" value="TreeGrafter"/>
</dbReference>
<dbReference type="PROSITE" id="PS50071">
    <property type="entry name" value="HOMEOBOX_2"/>
    <property type="match status" value="1"/>
</dbReference>
<comment type="similarity">
    <text evidence="2">Belongs to the Caudal homeobox family.</text>
</comment>
<feature type="region of interest" description="Disordered" evidence="8">
    <location>
        <begin position="37"/>
        <end position="81"/>
    </location>
</feature>
<dbReference type="GO" id="GO:0009948">
    <property type="term" value="P:anterior/posterior axis specification"/>
    <property type="evidence" value="ECO:0007669"/>
    <property type="project" value="TreeGrafter"/>
</dbReference>
<dbReference type="GO" id="GO:0000981">
    <property type="term" value="F:DNA-binding transcription factor activity, RNA polymerase II-specific"/>
    <property type="evidence" value="ECO:0007669"/>
    <property type="project" value="InterPro"/>
</dbReference>
<evidence type="ECO:0000256" key="8">
    <source>
        <dbReference type="SAM" id="MobiDB-lite"/>
    </source>
</evidence>
<keyword evidence="4 6" id="KW-0371">Homeobox</keyword>
<dbReference type="Pfam" id="PF00046">
    <property type="entry name" value="Homeodomain"/>
    <property type="match status" value="1"/>
</dbReference>
<dbReference type="InterPro" id="IPR001356">
    <property type="entry name" value="HD"/>
</dbReference>
<evidence type="ECO:0000256" key="3">
    <source>
        <dbReference type="ARBA" id="ARBA00023125"/>
    </source>
</evidence>
<evidence type="ECO:0000256" key="2">
    <source>
        <dbReference type="ARBA" id="ARBA00010341"/>
    </source>
</evidence>
<dbReference type="InterPro" id="IPR047152">
    <property type="entry name" value="Caudal_homeobox"/>
</dbReference>
<dbReference type="InterPro" id="IPR017970">
    <property type="entry name" value="Homeobox_CS"/>
</dbReference>
<dbReference type="Proteomes" id="UP000694845">
    <property type="component" value="Unplaced"/>
</dbReference>
<dbReference type="PROSITE" id="PS00027">
    <property type="entry name" value="HOMEOBOX_1"/>
    <property type="match status" value="1"/>
</dbReference>
<dbReference type="InterPro" id="IPR009057">
    <property type="entry name" value="Homeodomain-like_sf"/>
</dbReference>
<dbReference type="GeneID" id="110988619"/>
<organism evidence="10 11">
    <name type="scientific">Acanthaster planci</name>
    <name type="common">Crown-of-thorns starfish</name>
    <dbReference type="NCBI Taxonomy" id="133434"/>
    <lineage>
        <taxon>Eukaryota</taxon>
        <taxon>Metazoa</taxon>
        <taxon>Echinodermata</taxon>
        <taxon>Eleutherozoa</taxon>
        <taxon>Asterozoa</taxon>
        <taxon>Asteroidea</taxon>
        <taxon>Valvatacea</taxon>
        <taxon>Valvatida</taxon>
        <taxon>Acanthasteridae</taxon>
        <taxon>Acanthaster</taxon>
    </lineage>
</organism>
<dbReference type="GO" id="GO:0005634">
    <property type="term" value="C:nucleus"/>
    <property type="evidence" value="ECO:0007669"/>
    <property type="project" value="UniProtKB-SubCell"/>
</dbReference>
<dbReference type="PANTHER" id="PTHR24332">
    <property type="entry name" value="HOMEOBOX PROTEIN CDX"/>
    <property type="match status" value="1"/>
</dbReference>
<evidence type="ECO:0000259" key="9">
    <source>
        <dbReference type="PROSITE" id="PS50071"/>
    </source>
</evidence>
<accession>A0A8B7ZR12</accession>
<name>A0A8B7ZR12_ACAPL</name>
<dbReference type="KEGG" id="aplc:110988619"/>
<dbReference type="GO" id="GO:0030154">
    <property type="term" value="P:cell differentiation"/>
    <property type="evidence" value="ECO:0007669"/>
    <property type="project" value="TreeGrafter"/>
</dbReference>
<comment type="subcellular location">
    <subcellularLocation>
        <location evidence="1 6 7">Nucleus</location>
    </subcellularLocation>
</comment>
<dbReference type="GO" id="GO:0009887">
    <property type="term" value="P:animal organ morphogenesis"/>
    <property type="evidence" value="ECO:0007669"/>
    <property type="project" value="TreeGrafter"/>
</dbReference>
<keyword evidence="5 6" id="KW-0539">Nucleus</keyword>
<evidence type="ECO:0000256" key="4">
    <source>
        <dbReference type="ARBA" id="ARBA00023155"/>
    </source>
</evidence>